<dbReference type="AlphaFoldDB" id="A0A699VAI1"/>
<proteinExistence type="predicted"/>
<organism evidence="2">
    <name type="scientific">Tanacetum cinerariifolium</name>
    <name type="common">Dalmatian daisy</name>
    <name type="synonym">Chrysanthemum cinerariifolium</name>
    <dbReference type="NCBI Taxonomy" id="118510"/>
    <lineage>
        <taxon>Eukaryota</taxon>
        <taxon>Viridiplantae</taxon>
        <taxon>Streptophyta</taxon>
        <taxon>Embryophyta</taxon>
        <taxon>Tracheophyta</taxon>
        <taxon>Spermatophyta</taxon>
        <taxon>Magnoliopsida</taxon>
        <taxon>eudicotyledons</taxon>
        <taxon>Gunneridae</taxon>
        <taxon>Pentapetalae</taxon>
        <taxon>asterids</taxon>
        <taxon>campanulids</taxon>
        <taxon>Asterales</taxon>
        <taxon>Asteraceae</taxon>
        <taxon>Asteroideae</taxon>
        <taxon>Anthemideae</taxon>
        <taxon>Anthemidinae</taxon>
        <taxon>Tanacetum</taxon>
    </lineage>
</organism>
<protein>
    <submittedName>
        <fullName evidence="2">Uncharacterized protein</fullName>
    </submittedName>
</protein>
<evidence type="ECO:0000313" key="2">
    <source>
        <dbReference type="EMBL" id="GFD32117.1"/>
    </source>
</evidence>
<evidence type="ECO:0000256" key="1">
    <source>
        <dbReference type="SAM" id="MobiDB-lite"/>
    </source>
</evidence>
<name>A0A699VAI1_TANCI</name>
<sequence length="83" mass="8835">MTAVANGNFPENPGNIPANPSPNESLISSRSSVQTSSLTASLREKMKASAICPEPGRAPRRAEPAQRHPDRGLDPPRGRQSAF</sequence>
<accession>A0A699VAI1</accession>
<comment type="caution">
    <text evidence="2">The sequence shown here is derived from an EMBL/GenBank/DDBJ whole genome shotgun (WGS) entry which is preliminary data.</text>
</comment>
<reference evidence="2" key="1">
    <citation type="journal article" date="2019" name="Sci. Rep.">
        <title>Draft genome of Tanacetum cinerariifolium, the natural source of mosquito coil.</title>
        <authorList>
            <person name="Yamashiro T."/>
            <person name="Shiraishi A."/>
            <person name="Satake H."/>
            <person name="Nakayama K."/>
        </authorList>
    </citation>
    <scope>NUCLEOTIDE SEQUENCE</scope>
</reference>
<feature type="region of interest" description="Disordered" evidence="1">
    <location>
        <begin position="1"/>
        <end position="83"/>
    </location>
</feature>
<feature type="non-terminal residue" evidence="2">
    <location>
        <position position="83"/>
    </location>
</feature>
<gene>
    <name evidence="2" type="ORF">Tci_904086</name>
</gene>
<dbReference type="EMBL" id="BKCJ011420677">
    <property type="protein sequence ID" value="GFD32117.1"/>
    <property type="molecule type" value="Genomic_DNA"/>
</dbReference>
<feature type="compositionally biased region" description="Basic and acidic residues" evidence="1">
    <location>
        <begin position="60"/>
        <end position="77"/>
    </location>
</feature>
<feature type="compositionally biased region" description="Low complexity" evidence="1">
    <location>
        <begin position="25"/>
        <end position="41"/>
    </location>
</feature>